<dbReference type="CDD" id="cd06225">
    <property type="entry name" value="HAMP"/>
    <property type="match status" value="1"/>
</dbReference>
<evidence type="ECO:0000256" key="7">
    <source>
        <dbReference type="ARBA" id="ARBA00022840"/>
    </source>
</evidence>
<reference evidence="15 16" key="1">
    <citation type="submission" date="2023-11" db="EMBL/GenBank/DDBJ databases">
        <title>Paucibacter sp. nov., isolated from fresh soil in Korea.</title>
        <authorList>
            <person name="Le N.T.T."/>
        </authorList>
    </citation>
    <scope>NUCLEOTIDE SEQUENCE [LARGE SCALE GENOMIC DNA]</scope>
    <source>
        <strain evidence="15 16">R3-3</strain>
    </source>
</reference>
<evidence type="ECO:0000256" key="9">
    <source>
        <dbReference type="ARBA" id="ARBA00023136"/>
    </source>
</evidence>
<dbReference type="Pfam" id="PF00069">
    <property type="entry name" value="Pkinase"/>
    <property type="match status" value="1"/>
</dbReference>
<keyword evidence="8 12" id="KW-1133">Transmembrane helix</keyword>
<dbReference type="InterPro" id="IPR003660">
    <property type="entry name" value="HAMP_dom"/>
</dbReference>
<keyword evidence="2" id="KW-1003">Cell membrane</keyword>
<evidence type="ECO:0000256" key="2">
    <source>
        <dbReference type="ARBA" id="ARBA00022475"/>
    </source>
</evidence>
<evidence type="ECO:0000313" key="16">
    <source>
        <dbReference type="Proteomes" id="UP001285263"/>
    </source>
</evidence>
<dbReference type="PANTHER" id="PTHR43289:SF34">
    <property type="entry name" value="SERINE_THREONINE-PROTEIN KINASE YBDM-RELATED"/>
    <property type="match status" value="1"/>
</dbReference>
<evidence type="ECO:0000313" key="15">
    <source>
        <dbReference type="EMBL" id="MDY0744847.1"/>
    </source>
</evidence>
<keyword evidence="16" id="KW-1185">Reference proteome</keyword>
<feature type="domain" description="HAMP" evidence="14">
    <location>
        <begin position="732"/>
        <end position="785"/>
    </location>
</feature>
<gene>
    <name evidence="15" type="ORF">SNE35_10035</name>
</gene>
<dbReference type="InterPro" id="IPR033479">
    <property type="entry name" value="dCache_1"/>
</dbReference>
<proteinExistence type="predicted"/>
<dbReference type="InterPro" id="IPR000719">
    <property type="entry name" value="Prot_kinase_dom"/>
</dbReference>
<evidence type="ECO:0000256" key="8">
    <source>
        <dbReference type="ARBA" id="ARBA00022989"/>
    </source>
</evidence>
<evidence type="ECO:0000259" key="14">
    <source>
        <dbReference type="PROSITE" id="PS50885"/>
    </source>
</evidence>
<evidence type="ECO:0000256" key="5">
    <source>
        <dbReference type="ARBA" id="ARBA00022741"/>
    </source>
</evidence>
<feature type="binding site" evidence="10">
    <location>
        <position position="123"/>
    </location>
    <ligand>
        <name>ATP</name>
        <dbReference type="ChEBI" id="CHEBI:30616"/>
    </ligand>
</feature>
<feature type="domain" description="Protein kinase" evidence="13">
    <location>
        <begin position="94"/>
        <end position="365"/>
    </location>
</feature>
<feature type="transmembrane region" description="Helical" evidence="12">
    <location>
        <begin position="708"/>
        <end position="731"/>
    </location>
</feature>
<dbReference type="InterPro" id="IPR029151">
    <property type="entry name" value="Sensor-like_sf"/>
</dbReference>
<dbReference type="SMART" id="SM00304">
    <property type="entry name" value="HAMP"/>
    <property type="match status" value="1"/>
</dbReference>
<keyword evidence="3" id="KW-0808">Transferase</keyword>
<dbReference type="Gene3D" id="3.30.450.20">
    <property type="entry name" value="PAS domain"/>
    <property type="match status" value="2"/>
</dbReference>
<dbReference type="SUPFAM" id="SSF158472">
    <property type="entry name" value="HAMP domain-like"/>
    <property type="match status" value="1"/>
</dbReference>
<dbReference type="Proteomes" id="UP001285263">
    <property type="component" value="Unassembled WGS sequence"/>
</dbReference>
<dbReference type="CDD" id="cd12914">
    <property type="entry name" value="PDC1_DGC_like"/>
    <property type="match status" value="1"/>
</dbReference>
<dbReference type="PROSITE" id="PS50011">
    <property type="entry name" value="PROTEIN_KINASE_DOM"/>
    <property type="match status" value="1"/>
</dbReference>
<evidence type="ECO:0000256" key="6">
    <source>
        <dbReference type="ARBA" id="ARBA00022777"/>
    </source>
</evidence>
<keyword evidence="4 12" id="KW-0812">Transmembrane</keyword>
<dbReference type="SUPFAM" id="SSF103190">
    <property type="entry name" value="Sensory domain-like"/>
    <property type="match status" value="1"/>
</dbReference>
<keyword evidence="5 10" id="KW-0547">Nucleotide-binding</keyword>
<sequence>MDSPRRNPMDDDDDPDRTVVSTSLPTRIIPARRPPPEPAYRDEGPDTEMLPPATPAFLHRPAPEVVTAPPARRPALPAGAASLALRPGFLLHEYRIDSVLGKGGFGITYLATDINLNTRVAIKEYLPEEIAFRKSGQTVSAHSTRHQDRYKAGLDSFLVEGRTLASFRHPNIVRVARFFEAHQTAYMVLEYERGLPLKTWWPKHQLPEKELVLLLQPLLDGLSVVHATGFLHRDIKPDNIQVRRGDGSLVLLDFGSARQAVGSGAASDDVAVTPGYAPIEQYQDGDQGAWTDVYAMGATLYWMLTAKKPPDAMDRLVDDTLLPIREAAVEPGRWSATFLDAIDWALKLEPAERPQSVDQWREKLFAAHAASLGVQEALRAGDAGERRTLRQALQRIVSPGSWPLALKLSLAGVAAALLPMISTGYYNLQNSLDMVSGGELRNLELLAHSTAGRMAQLIGDSQHLASALGADGDFVAFLEGRPGHDVDEIRGKMQTLVSSNPDIHLMMLMDRTGTAVVSSDPEVMGKNFAFREYFKTAMTGKPYTSGIIVGSVAGASGMFYANPVLDDKQQAIGAVVLRIRGSSFDKILKDVQGNSSLQPFLVDGDGVVIGHADPKALYASLVPLAPAKLAEIKADQRFRRDTIASLDMPPLATALVGATAPGNLAYHSTLTKADEVAGYAPVRSDTRNRWVVAVSEPRSSFEAPLNALFWRQLLSVGLVGLLFLGLALLFARNIVRPVKALTRAVDALKAGDYKNATVKVESRDEIGQLSRTFNVLIDVLRQRERERKKSP</sequence>
<dbReference type="InterPro" id="IPR011009">
    <property type="entry name" value="Kinase-like_dom_sf"/>
</dbReference>
<keyword evidence="6" id="KW-0418">Kinase</keyword>
<evidence type="ECO:0000256" key="11">
    <source>
        <dbReference type="SAM" id="MobiDB-lite"/>
    </source>
</evidence>
<comment type="caution">
    <text evidence="15">The sequence shown here is derived from an EMBL/GenBank/DDBJ whole genome shotgun (WGS) entry which is preliminary data.</text>
</comment>
<evidence type="ECO:0000256" key="10">
    <source>
        <dbReference type="PROSITE-ProRule" id="PRU10141"/>
    </source>
</evidence>
<dbReference type="SUPFAM" id="SSF56112">
    <property type="entry name" value="Protein kinase-like (PK-like)"/>
    <property type="match status" value="1"/>
</dbReference>
<dbReference type="Pfam" id="PF00672">
    <property type="entry name" value="HAMP"/>
    <property type="match status" value="1"/>
</dbReference>
<dbReference type="PANTHER" id="PTHR43289">
    <property type="entry name" value="MITOGEN-ACTIVATED PROTEIN KINASE KINASE KINASE 20-RELATED"/>
    <property type="match status" value="1"/>
</dbReference>
<evidence type="ECO:0000256" key="3">
    <source>
        <dbReference type="ARBA" id="ARBA00022679"/>
    </source>
</evidence>
<evidence type="ECO:0000256" key="12">
    <source>
        <dbReference type="SAM" id="Phobius"/>
    </source>
</evidence>
<keyword evidence="7 10" id="KW-0067">ATP-binding</keyword>
<comment type="subcellular location">
    <subcellularLocation>
        <location evidence="1">Cell membrane</location>
        <topology evidence="1">Multi-pass membrane protein</topology>
    </subcellularLocation>
</comment>
<dbReference type="SMART" id="SM00220">
    <property type="entry name" value="S_TKc"/>
    <property type="match status" value="1"/>
</dbReference>
<name>A0ABU5DF01_9BURK</name>
<evidence type="ECO:0000256" key="4">
    <source>
        <dbReference type="ARBA" id="ARBA00022692"/>
    </source>
</evidence>
<dbReference type="Gene3D" id="1.10.510.10">
    <property type="entry name" value="Transferase(Phosphotransferase) domain 1"/>
    <property type="match status" value="1"/>
</dbReference>
<dbReference type="CDD" id="cd14014">
    <property type="entry name" value="STKc_PknB_like"/>
    <property type="match status" value="1"/>
</dbReference>
<dbReference type="Gene3D" id="3.30.200.20">
    <property type="entry name" value="Phosphorylase Kinase, domain 1"/>
    <property type="match status" value="1"/>
</dbReference>
<dbReference type="PROSITE" id="PS50885">
    <property type="entry name" value="HAMP"/>
    <property type="match status" value="1"/>
</dbReference>
<dbReference type="RefSeq" id="WP_320422757.1">
    <property type="nucleotide sequence ID" value="NZ_JAXCLA010000003.1"/>
</dbReference>
<evidence type="ECO:0000259" key="13">
    <source>
        <dbReference type="PROSITE" id="PS50011"/>
    </source>
</evidence>
<dbReference type="InterPro" id="IPR017441">
    <property type="entry name" value="Protein_kinase_ATP_BS"/>
</dbReference>
<protein>
    <submittedName>
        <fullName evidence="15">Cache domain-containing protein</fullName>
    </submittedName>
</protein>
<keyword evidence="9 12" id="KW-0472">Membrane</keyword>
<accession>A0ABU5DF01</accession>
<dbReference type="PROSITE" id="PS00107">
    <property type="entry name" value="PROTEIN_KINASE_ATP"/>
    <property type="match status" value="1"/>
</dbReference>
<dbReference type="Gene3D" id="6.10.340.10">
    <property type="match status" value="1"/>
</dbReference>
<feature type="region of interest" description="Disordered" evidence="11">
    <location>
        <begin position="1"/>
        <end position="46"/>
    </location>
</feature>
<organism evidence="15 16">
    <name type="scientific">Roseateles agri</name>
    <dbReference type="NCBI Taxonomy" id="3098619"/>
    <lineage>
        <taxon>Bacteria</taxon>
        <taxon>Pseudomonadati</taxon>
        <taxon>Pseudomonadota</taxon>
        <taxon>Betaproteobacteria</taxon>
        <taxon>Burkholderiales</taxon>
        <taxon>Sphaerotilaceae</taxon>
        <taxon>Roseateles</taxon>
    </lineage>
</organism>
<dbReference type="Pfam" id="PF02743">
    <property type="entry name" value="dCache_1"/>
    <property type="match status" value="1"/>
</dbReference>
<evidence type="ECO:0000256" key="1">
    <source>
        <dbReference type="ARBA" id="ARBA00004651"/>
    </source>
</evidence>
<dbReference type="EMBL" id="JAXCLA010000003">
    <property type="protein sequence ID" value="MDY0744847.1"/>
    <property type="molecule type" value="Genomic_DNA"/>
</dbReference>